<dbReference type="GeneID" id="89289974"/>
<evidence type="ECO:0000256" key="2">
    <source>
        <dbReference type="SAM" id="MobiDB-lite"/>
    </source>
</evidence>
<evidence type="ECO:0000313" key="3">
    <source>
        <dbReference type="EMBL" id="BES82408.1"/>
    </source>
</evidence>
<dbReference type="EMBL" id="AP028907">
    <property type="protein sequence ID" value="BES82408.1"/>
    <property type="molecule type" value="Genomic_DNA"/>
</dbReference>
<keyword evidence="4" id="KW-1185">Reference proteome</keyword>
<feature type="compositionally biased region" description="Basic residues" evidence="2">
    <location>
        <begin position="96"/>
        <end position="106"/>
    </location>
</feature>
<sequence>MTSGYVTVSARVRRELYEELKRYNIDVGEVLRRALEEELEKREEELRAAARELQEFFSRLPEDEIARLVKEQRRARRVPRGRLPAGLQRYSGRPTQIRRRGGPGPA</sequence>
<protein>
    <recommendedName>
        <fullName evidence="5">Ribbon-helix-helix protein CopG domain-containing protein</fullName>
    </recommendedName>
</protein>
<name>A0ABN6ZW45_9CREN</name>
<feature type="coiled-coil region" evidence="1">
    <location>
        <begin position="25"/>
        <end position="59"/>
    </location>
</feature>
<keyword evidence="1" id="KW-0175">Coiled coil</keyword>
<dbReference type="RefSeq" id="WP_338249699.1">
    <property type="nucleotide sequence ID" value="NZ_AP028907.1"/>
</dbReference>
<evidence type="ECO:0000256" key="1">
    <source>
        <dbReference type="SAM" id="Coils"/>
    </source>
</evidence>
<dbReference type="Proteomes" id="UP001341135">
    <property type="component" value="Chromosome"/>
</dbReference>
<feature type="region of interest" description="Disordered" evidence="2">
    <location>
        <begin position="77"/>
        <end position="106"/>
    </location>
</feature>
<organism evidence="3 4">
    <name type="scientific">Pyrodictium abyssi</name>
    <dbReference type="NCBI Taxonomy" id="54256"/>
    <lineage>
        <taxon>Archaea</taxon>
        <taxon>Thermoproteota</taxon>
        <taxon>Thermoprotei</taxon>
        <taxon>Desulfurococcales</taxon>
        <taxon>Pyrodictiaceae</taxon>
        <taxon>Pyrodictium</taxon>
    </lineage>
</organism>
<accession>A0ABN6ZW45</accession>
<reference evidence="3 4" key="1">
    <citation type="submission" date="2023-09" db="EMBL/GenBank/DDBJ databases">
        <title>Pyrofollis japonicus gen. nov. sp. nov., a novel member of the family Pyrodictiaceae isolated from the Iheya North hydrothermal field.</title>
        <authorList>
            <person name="Miyazaki U."/>
            <person name="Sanari M."/>
            <person name="Tame A."/>
            <person name="Kitajima M."/>
            <person name="Okamoto A."/>
            <person name="Sawayama S."/>
            <person name="Miyazaki J."/>
            <person name="Takai K."/>
            <person name="Nakagawa S."/>
        </authorList>
    </citation>
    <scope>NUCLEOTIDE SEQUENCE [LARGE SCALE GENOMIC DNA]</scope>
    <source>
        <strain evidence="3 4">AV2</strain>
    </source>
</reference>
<proteinExistence type="predicted"/>
<evidence type="ECO:0008006" key="5">
    <source>
        <dbReference type="Google" id="ProtNLM"/>
    </source>
</evidence>
<gene>
    <name evidence="3" type="ORF">PABY_19750</name>
</gene>
<evidence type="ECO:0000313" key="4">
    <source>
        <dbReference type="Proteomes" id="UP001341135"/>
    </source>
</evidence>